<dbReference type="Proteomes" id="UP000308600">
    <property type="component" value="Unassembled WGS sequence"/>
</dbReference>
<sequence length="65" mass="7415">MEALQLLKFRYRSERLNFSEGRLATEEECGTVIDIEPSVFENMLMSGDIDGLQTIIATSHQHTNQ</sequence>
<proteinExistence type="predicted"/>
<name>A0ACD2ZWD6_9AGAR</name>
<reference evidence="1 2" key="1">
    <citation type="journal article" date="2019" name="Nat. Ecol. Evol.">
        <title>Megaphylogeny resolves global patterns of mushroom evolution.</title>
        <authorList>
            <person name="Varga T."/>
            <person name="Krizsan K."/>
            <person name="Foldi C."/>
            <person name="Dima B."/>
            <person name="Sanchez-Garcia M."/>
            <person name="Sanchez-Ramirez S."/>
            <person name="Szollosi G.J."/>
            <person name="Szarkandi J.G."/>
            <person name="Papp V."/>
            <person name="Albert L."/>
            <person name="Andreopoulos W."/>
            <person name="Angelini C."/>
            <person name="Antonin V."/>
            <person name="Barry K.W."/>
            <person name="Bougher N.L."/>
            <person name="Buchanan P."/>
            <person name="Buyck B."/>
            <person name="Bense V."/>
            <person name="Catcheside P."/>
            <person name="Chovatia M."/>
            <person name="Cooper J."/>
            <person name="Damon W."/>
            <person name="Desjardin D."/>
            <person name="Finy P."/>
            <person name="Geml J."/>
            <person name="Haridas S."/>
            <person name="Hughes K."/>
            <person name="Justo A."/>
            <person name="Karasinski D."/>
            <person name="Kautmanova I."/>
            <person name="Kiss B."/>
            <person name="Kocsube S."/>
            <person name="Kotiranta H."/>
            <person name="LaButti K.M."/>
            <person name="Lechner B.E."/>
            <person name="Liimatainen K."/>
            <person name="Lipzen A."/>
            <person name="Lukacs Z."/>
            <person name="Mihaltcheva S."/>
            <person name="Morgado L.N."/>
            <person name="Niskanen T."/>
            <person name="Noordeloos M.E."/>
            <person name="Ohm R.A."/>
            <person name="Ortiz-Santana B."/>
            <person name="Ovrebo C."/>
            <person name="Racz N."/>
            <person name="Riley R."/>
            <person name="Savchenko A."/>
            <person name="Shiryaev A."/>
            <person name="Soop K."/>
            <person name="Spirin V."/>
            <person name="Szebenyi C."/>
            <person name="Tomsovsky M."/>
            <person name="Tulloss R.E."/>
            <person name="Uehling J."/>
            <person name="Grigoriev I.V."/>
            <person name="Vagvolgyi C."/>
            <person name="Papp T."/>
            <person name="Martin F.M."/>
            <person name="Miettinen O."/>
            <person name="Hibbett D.S."/>
            <person name="Nagy L.G."/>
        </authorList>
    </citation>
    <scope>NUCLEOTIDE SEQUENCE [LARGE SCALE GENOMIC DNA]</scope>
    <source>
        <strain evidence="1 2">NL-1719</strain>
    </source>
</reference>
<dbReference type="EMBL" id="ML210019">
    <property type="protein sequence ID" value="TFK57818.1"/>
    <property type="molecule type" value="Genomic_DNA"/>
</dbReference>
<accession>A0ACD2ZWD6</accession>
<organism evidence="1 2">
    <name type="scientific">Pluteus cervinus</name>
    <dbReference type="NCBI Taxonomy" id="181527"/>
    <lineage>
        <taxon>Eukaryota</taxon>
        <taxon>Fungi</taxon>
        <taxon>Dikarya</taxon>
        <taxon>Basidiomycota</taxon>
        <taxon>Agaricomycotina</taxon>
        <taxon>Agaricomycetes</taxon>
        <taxon>Agaricomycetidae</taxon>
        <taxon>Agaricales</taxon>
        <taxon>Pluteineae</taxon>
        <taxon>Pluteaceae</taxon>
        <taxon>Pluteus</taxon>
    </lineage>
</organism>
<evidence type="ECO:0000313" key="1">
    <source>
        <dbReference type="EMBL" id="TFK57818.1"/>
    </source>
</evidence>
<keyword evidence="2" id="KW-1185">Reference proteome</keyword>
<evidence type="ECO:0000313" key="2">
    <source>
        <dbReference type="Proteomes" id="UP000308600"/>
    </source>
</evidence>
<protein>
    <submittedName>
        <fullName evidence="1">Uncharacterized protein</fullName>
    </submittedName>
</protein>
<gene>
    <name evidence="1" type="ORF">BDN72DRAFT_851958</name>
</gene>